<comment type="caution">
    <text evidence="2">The sequence shown here is derived from an EMBL/GenBank/DDBJ whole genome shotgun (WGS) entry which is preliminary data.</text>
</comment>
<proteinExistence type="predicted"/>
<dbReference type="EMBL" id="MCFA01000211">
    <property type="protein sequence ID" value="ORX98684.1"/>
    <property type="molecule type" value="Genomic_DNA"/>
</dbReference>
<reference evidence="2 3" key="1">
    <citation type="submission" date="2016-07" db="EMBL/GenBank/DDBJ databases">
        <title>Pervasive Adenine N6-methylation of Active Genes in Fungi.</title>
        <authorList>
            <consortium name="DOE Joint Genome Institute"/>
            <person name="Mondo S.J."/>
            <person name="Dannebaum R.O."/>
            <person name="Kuo R.C."/>
            <person name="Labutti K."/>
            <person name="Haridas S."/>
            <person name="Kuo A."/>
            <person name="Salamov A."/>
            <person name="Ahrendt S.R."/>
            <person name="Lipzen A."/>
            <person name="Sullivan W."/>
            <person name="Andreopoulos W.B."/>
            <person name="Clum A."/>
            <person name="Lindquist E."/>
            <person name="Daum C."/>
            <person name="Ramamoorthy G.K."/>
            <person name="Gryganskyi A."/>
            <person name="Culley D."/>
            <person name="Magnuson J.K."/>
            <person name="James T.Y."/>
            <person name="O'Malley M.A."/>
            <person name="Stajich J.E."/>
            <person name="Spatafora J.W."/>
            <person name="Visel A."/>
            <person name="Grigoriev I.V."/>
        </authorList>
    </citation>
    <scope>NUCLEOTIDE SEQUENCE [LARGE SCALE GENOMIC DNA]</scope>
    <source>
        <strain evidence="2 3">CBS 115471</strain>
    </source>
</reference>
<dbReference type="AlphaFoldDB" id="A0A1Y1YM73"/>
<protein>
    <submittedName>
        <fullName evidence="2">Uncharacterized protein</fullName>
    </submittedName>
</protein>
<dbReference type="Proteomes" id="UP000193144">
    <property type="component" value="Unassembled WGS sequence"/>
</dbReference>
<evidence type="ECO:0000313" key="2">
    <source>
        <dbReference type="EMBL" id="ORX98684.1"/>
    </source>
</evidence>
<keyword evidence="1" id="KW-0732">Signal</keyword>
<feature type="chain" id="PRO_5012575957" evidence="1">
    <location>
        <begin position="23"/>
        <end position="256"/>
    </location>
</feature>
<feature type="signal peptide" evidence="1">
    <location>
        <begin position="1"/>
        <end position="22"/>
    </location>
</feature>
<organism evidence="2 3">
    <name type="scientific">Clohesyomyces aquaticus</name>
    <dbReference type="NCBI Taxonomy" id="1231657"/>
    <lineage>
        <taxon>Eukaryota</taxon>
        <taxon>Fungi</taxon>
        <taxon>Dikarya</taxon>
        <taxon>Ascomycota</taxon>
        <taxon>Pezizomycotina</taxon>
        <taxon>Dothideomycetes</taxon>
        <taxon>Pleosporomycetidae</taxon>
        <taxon>Pleosporales</taxon>
        <taxon>Lindgomycetaceae</taxon>
        <taxon>Clohesyomyces</taxon>
    </lineage>
</organism>
<name>A0A1Y1YM73_9PLEO</name>
<sequence length="256" mass="27943">MASQRKHYILFILWTLFCIVSAGEFVQLDDDALDKGFLVWTGTRPINQGTKITDEDLSNLARDAHVDMTKDFEDKKSRLPPWAKKKLPHVMASLVGPAGDKIYFASSIKSLPAKVRLVDHMKDLGIVGTKVARKLEQCQGGVDITTKEGVKHVNKASCGEIMLSVLYFLDRTENADIGGSRIVAVAKEGDNIVVKNYCSKKDGQEDSYGCSEFLQELGINYTPAQVNGGTRQAVLAGLGSKGQISLCPASPIRAKL</sequence>
<accession>A0A1Y1YM73</accession>
<keyword evidence="3" id="KW-1185">Reference proteome</keyword>
<dbReference type="OrthoDB" id="3780330at2759"/>
<evidence type="ECO:0000313" key="3">
    <source>
        <dbReference type="Proteomes" id="UP000193144"/>
    </source>
</evidence>
<evidence type="ECO:0000256" key="1">
    <source>
        <dbReference type="SAM" id="SignalP"/>
    </source>
</evidence>
<gene>
    <name evidence="2" type="ORF">BCR34DRAFT_593142</name>
</gene>